<dbReference type="WBParaSite" id="SBAD_0001316801-mRNA-1">
    <property type="protein sequence ID" value="SBAD_0001316801-mRNA-1"/>
    <property type="gene ID" value="SBAD_0001316801"/>
</dbReference>
<reference evidence="2 3" key="2">
    <citation type="submission" date="2018-11" db="EMBL/GenBank/DDBJ databases">
        <authorList>
            <consortium name="Pathogen Informatics"/>
        </authorList>
    </citation>
    <scope>NUCLEOTIDE SEQUENCE [LARGE SCALE GENOMIC DNA]</scope>
</reference>
<feature type="domain" description="Pyruvate carboxyltransferase" evidence="1">
    <location>
        <begin position="1"/>
        <end position="90"/>
    </location>
</feature>
<dbReference type="GO" id="GO:0005737">
    <property type="term" value="C:cytoplasm"/>
    <property type="evidence" value="ECO:0007669"/>
    <property type="project" value="TreeGrafter"/>
</dbReference>
<dbReference type="Pfam" id="PF00682">
    <property type="entry name" value="HMGL-like"/>
    <property type="match status" value="1"/>
</dbReference>
<evidence type="ECO:0000313" key="2">
    <source>
        <dbReference type="EMBL" id="VDP51618.1"/>
    </source>
</evidence>
<dbReference type="PROSITE" id="PS50991">
    <property type="entry name" value="PYR_CT"/>
    <property type="match status" value="1"/>
</dbReference>
<accession>A0A183JA59</accession>
<dbReference type="AlphaFoldDB" id="A0A183JA59"/>
<evidence type="ECO:0000313" key="4">
    <source>
        <dbReference type="WBParaSite" id="SBAD_0001316801-mRNA-1"/>
    </source>
</evidence>
<dbReference type="PANTHER" id="PTHR43778">
    <property type="entry name" value="PYRUVATE CARBOXYLASE"/>
    <property type="match status" value="1"/>
</dbReference>
<proteinExistence type="predicted"/>
<dbReference type="SUPFAM" id="SSF89000">
    <property type="entry name" value="post-HMGL domain-like"/>
    <property type="match status" value="1"/>
</dbReference>
<dbReference type="SUPFAM" id="SSF51569">
    <property type="entry name" value="Aldolase"/>
    <property type="match status" value="1"/>
</dbReference>
<name>A0A183JA59_9BILA</name>
<dbReference type="GO" id="GO:0004736">
    <property type="term" value="F:pyruvate carboxylase activity"/>
    <property type="evidence" value="ECO:0007669"/>
    <property type="project" value="TreeGrafter"/>
</dbReference>
<dbReference type="GO" id="GO:0006094">
    <property type="term" value="P:gluconeogenesis"/>
    <property type="evidence" value="ECO:0007669"/>
    <property type="project" value="TreeGrafter"/>
</dbReference>
<evidence type="ECO:0000259" key="1">
    <source>
        <dbReference type="PROSITE" id="PS50991"/>
    </source>
</evidence>
<organism evidence="4">
    <name type="scientific">Soboliphyme baturini</name>
    <dbReference type="NCBI Taxonomy" id="241478"/>
    <lineage>
        <taxon>Eukaryota</taxon>
        <taxon>Metazoa</taxon>
        <taxon>Ecdysozoa</taxon>
        <taxon>Nematoda</taxon>
        <taxon>Enoplea</taxon>
        <taxon>Dorylaimia</taxon>
        <taxon>Dioctophymatida</taxon>
        <taxon>Dioctophymatoidea</taxon>
        <taxon>Soboliphymatidae</taxon>
        <taxon>Soboliphyme</taxon>
    </lineage>
</organism>
<reference evidence="4" key="1">
    <citation type="submission" date="2016-06" db="UniProtKB">
        <authorList>
            <consortium name="WormBaseParasite"/>
        </authorList>
    </citation>
    <scope>IDENTIFICATION</scope>
</reference>
<dbReference type="Gene3D" id="3.10.600.10">
    <property type="entry name" value="pyruvate carboxylase f1077a mutant domain"/>
    <property type="match status" value="1"/>
</dbReference>
<dbReference type="InterPro" id="IPR013785">
    <property type="entry name" value="Aldolase_TIM"/>
</dbReference>
<dbReference type="Pfam" id="PF02436">
    <property type="entry name" value="PYC_OADA"/>
    <property type="match status" value="1"/>
</dbReference>
<evidence type="ECO:0000313" key="3">
    <source>
        <dbReference type="Proteomes" id="UP000270296"/>
    </source>
</evidence>
<dbReference type="Proteomes" id="UP000270296">
    <property type="component" value="Unassembled WGS sequence"/>
</dbReference>
<dbReference type="InterPro" id="IPR000891">
    <property type="entry name" value="PYR_CT"/>
</dbReference>
<dbReference type="OrthoDB" id="196847at2759"/>
<keyword evidence="3" id="KW-1185">Reference proteome</keyword>
<gene>
    <name evidence="2" type="ORF">SBAD_LOCUS12757</name>
</gene>
<sequence>MAGVLKPKAANILVSALRARHPKVPIHIHTHDTAGAAVASMIECAKAGADIIDVAVDSMSGMTAQPSMGAFVAALQRSELDTGIDLSDISAYSAFWELTRMFYGPFECTQTMKSGNADVYVHEIPGGQYTNLQFQAFSLGLGEKFEQIKKKYHEANLILGDLIKVTPSSKVVGDLAQFMVQNKLDEKTLLEKADELSFPNSVTEFLKGLIGQPPYGFPEPLRTKVLRGAKSMTRRPGELLPPLDMDKLEADLKKKFGNGITKYDVMSAALYPKVANDFFEFRETYGPVTKLPTTAFLDGLKDEEEIDVEIDKGKLLQIKMLGKSKVMATGDREVFFEVNGMPRSTFVRDKKATKVTGSFVTDRKFETKRTNHNYDHCGGVIEIAINPHHKRHEITFSHNSSKAIFHSPAHWLLVV</sequence>
<protein>
    <submittedName>
        <fullName evidence="4">Pyruvate carboxyltransferase domain-containing protein</fullName>
    </submittedName>
</protein>
<dbReference type="PANTHER" id="PTHR43778:SF2">
    <property type="entry name" value="PYRUVATE CARBOXYLASE, MITOCHONDRIAL"/>
    <property type="match status" value="1"/>
</dbReference>
<dbReference type="InterPro" id="IPR055268">
    <property type="entry name" value="PCB-like"/>
</dbReference>
<dbReference type="EMBL" id="UZAM01018729">
    <property type="protein sequence ID" value="VDP51618.1"/>
    <property type="molecule type" value="Genomic_DNA"/>
</dbReference>
<dbReference type="Gene3D" id="3.20.20.70">
    <property type="entry name" value="Aldolase class I"/>
    <property type="match status" value="1"/>
</dbReference>
<dbReference type="InterPro" id="IPR003379">
    <property type="entry name" value="Carboxylase_cons_dom"/>
</dbReference>